<dbReference type="Proteomes" id="UP000230885">
    <property type="component" value="Unassembled WGS sequence"/>
</dbReference>
<evidence type="ECO:0008006" key="3">
    <source>
        <dbReference type="Google" id="ProtNLM"/>
    </source>
</evidence>
<comment type="caution">
    <text evidence="1">The sequence shown here is derived from an EMBL/GenBank/DDBJ whole genome shotgun (WGS) entry which is preliminary data.</text>
</comment>
<dbReference type="AlphaFoldDB" id="A0A2M8EVB8"/>
<protein>
    <recommendedName>
        <fullName evidence="3">HTH marR-type domain-containing protein</fullName>
    </recommendedName>
</protein>
<gene>
    <name evidence="1" type="ORF">CO053_01620</name>
</gene>
<evidence type="ECO:0000313" key="1">
    <source>
        <dbReference type="EMBL" id="PJC29016.1"/>
    </source>
</evidence>
<organism evidence="1 2">
    <name type="scientific">Candidatus Shapirobacteria bacterium CG_4_9_14_0_2_um_filter_40_11</name>
    <dbReference type="NCBI Taxonomy" id="1974876"/>
    <lineage>
        <taxon>Bacteria</taxon>
        <taxon>Candidatus Shapironibacteriota</taxon>
    </lineage>
</organism>
<sequence>MNLGERILEKSVDIALVGIYFNIEIFGAKRKDWKKLEIYVEDDFEELNYETIKRSITYLRKKGLIQTVREKHLLPKITKEGQKRLSVILPHYDEKREWDK</sequence>
<evidence type="ECO:0000313" key="2">
    <source>
        <dbReference type="Proteomes" id="UP000230885"/>
    </source>
</evidence>
<reference evidence="2" key="1">
    <citation type="submission" date="2017-09" db="EMBL/GenBank/DDBJ databases">
        <title>Depth-based differentiation of microbial function through sediment-hosted aquifers and enrichment of novel symbionts in the deep terrestrial subsurface.</title>
        <authorList>
            <person name="Probst A.J."/>
            <person name="Ladd B."/>
            <person name="Jarett J.K."/>
            <person name="Geller-Mcgrath D.E."/>
            <person name="Sieber C.M.K."/>
            <person name="Emerson J.B."/>
            <person name="Anantharaman K."/>
            <person name="Thomas B.C."/>
            <person name="Malmstrom R."/>
            <person name="Stieglmeier M."/>
            <person name="Klingl A."/>
            <person name="Woyke T."/>
            <person name="Ryan C.M."/>
            <person name="Banfield J.F."/>
        </authorList>
    </citation>
    <scope>NUCLEOTIDE SEQUENCE [LARGE SCALE GENOMIC DNA]</scope>
</reference>
<proteinExistence type="predicted"/>
<accession>A0A2M8EVB8</accession>
<name>A0A2M8EVB8_9BACT</name>
<dbReference type="EMBL" id="PFSE01000022">
    <property type="protein sequence ID" value="PJC29016.1"/>
    <property type="molecule type" value="Genomic_DNA"/>
</dbReference>